<feature type="region of interest" description="Disordered" evidence="1">
    <location>
        <begin position="48"/>
        <end position="152"/>
    </location>
</feature>
<dbReference type="STRING" id="262316.MAP_2947"/>
<keyword evidence="3" id="KW-1185">Reference proteome</keyword>
<dbReference type="KEGG" id="mpa:MAP_2947"/>
<dbReference type="EMBL" id="AE016958">
    <property type="protein sequence ID" value="AAS05264.1"/>
    <property type="molecule type" value="Genomic_DNA"/>
</dbReference>
<name>Q73VR5_MYCPA</name>
<proteinExistence type="predicted"/>
<accession>Q73VR5</accession>
<dbReference type="Proteomes" id="UP000000580">
    <property type="component" value="Chromosome"/>
</dbReference>
<dbReference type="HOGENOM" id="CLU_1720332_0_0_11"/>
<dbReference type="InterPro" id="IPR036629">
    <property type="entry name" value="YjbJ_sf"/>
</dbReference>
<reference evidence="2 3" key="1">
    <citation type="journal article" date="2005" name="Proc. Natl. Acad. Sci. U.S.A.">
        <title>The complete genome sequence of Mycobacterium avium subspecies paratuberculosis.</title>
        <authorList>
            <person name="Li L."/>
            <person name="Bannantine J.P."/>
            <person name="Zhang Q."/>
            <person name="Amonsin A."/>
            <person name="May B.J."/>
            <person name="Alt D."/>
            <person name="Banerji N."/>
            <person name="Kanjilal S."/>
            <person name="Kapur V."/>
        </authorList>
    </citation>
    <scope>NUCLEOTIDE SEQUENCE [LARGE SCALE GENOMIC DNA]</scope>
    <source>
        <strain evidence="3">ATCC BAA-968 / K-10</strain>
    </source>
</reference>
<feature type="compositionally biased region" description="Basic and acidic residues" evidence="1">
    <location>
        <begin position="89"/>
        <end position="99"/>
    </location>
</feature>
<organism evidence="2 3">
    <name type="scientific">Mycolicibacterium paratuberculosis (strain ATCC BAA-968 / K-10)</name>
    <name type="common">Mycobacterium paratuberculosis</name>
    <dbReference type="NCBI Taxonomy" id="262316"/>
    <lineage>
        <taxon>Bacteria</taxon>
        <taxon>Bacillati</taxon>
        <taxon>Actinomycetota</taxon>
        <taxon>Actinomycetes</taxon>
        <taxon>Mycobacteriales</taxon>
        <taxon>Mycobacteriaceae</taxon>
        <taxon>Mycobacterium</taxon>
        <taxon>Mycobacterium avium complex (MAC)</taxon>
    </lineage>
</organism>
<gene>
    <name evidence="2" type="ordered locus">MAP_2947</name>
</gene>
<evidence type="ECO:0000313" key="2">
    <source>
        <dbReference type="EMBL" id="AAS05264.1"/>
    </source>
</evidence>
<evidence type="ECO:0008006" key="4">
    <source>
        <dbReference type="Google" id="ProtNLM"/>
    </source>
</evidence>
<sequence>MACPTDFRVSRYRIAAARRCAFEGSVAGESARTRRKYAVLSNEDLPRRMTGSIARDRRSSVHRSQYAKRRNGSMAEENKSGPAEAVKGVVEDVKGKAKEAVGAVAGRDDLTREGQAQQDKAEAQRDAAKKEAEAEAARGGAEAAEERQRANQ</sequence>
<dbReference type="SUPFAM" id="SSF69047">
    <property type="entry name" value="Hypothetical protein YjbJ"/>
    <property type="match status" value="1"/>
</dbReference>
<protein>
    <recommendedName>
        <fullName evidence="4">CsbD-like domain-containing protein</fullName>
    </recommendedName>
</protein>
<evidence type="ECO:0000313" key="3">
    <source>
        <dbReference type="Proteomes" id="UP000000580"/>
    </source>
</evidence>
<evidence type="ECO:0000256" key="1">
    <source>
        <dbReference type="SAM" id="MobiDB-lite"/>
    </source>
</evidence>
<feature type="compositionally biased region" description="Basic and acidic residues" evidence="1">
    <location>
        <begin position="119"/>
        <end position="136"/>
    </location>
</feature>
<dbReference type="AlphaFoldDB" id="Q73VR5"/>
<dbReference type="eggNOG" id="ENOG502ZR2R">
    <property type="taxonomic scope" value="Bacteria"/>
</dbReference>